<dbReference type="InterPro" id="IPR050902">
    <property type="entry name" value="ABC_Transporter_SBP"/>
</dbReference>
<comment type="caution">
    <text evidence="3">The sequence shown here is derived from an EMBL/GenBank/DDBJ whole genome shotgun (WGS) entry which is preliminary data.</text>
</comment>
<dbReference type="PANTHER" id="PTHR30535:SF34">
    <property type="entry name" value="MOLYBDATE-BINDING PROTEIN MOLA"/>
    <property type="match status" value="1"/>
</dbReference>
<dbReference type="Proteomes" id="UP000886335">
    <property type="component" value="Unassembled WGS sequence"/>
</dbReference>
<sequence>MKHISIPFERPYLVLLILLVTLLAGCGENRKTKEQVQDRQKPSIVSLAPSITEMVYAIGAGDQLVGRTSACDYPAEAEAVQVVGTFGRPSLEMLAGISPGLVLDTDLANEETARRIEELGFRRERLDIRTPDDIPPALRTLGELTGNSSRADSLASVIEQGLSTFRRSAENRRKHAPKVYLEIWNDPLWTGGGTSYISALIRYAGGRNIGDEVRKEYFEISPEWVITQNPDIIACMYMSRSTPAVEEIRGRDGWEHVNAVKNSRIYDNFDNSLFLRPGPRVLEGIALLQDIVTDRPHHDF</sequence>
<reference evidence="3" key="1">
    <citation type="journal article" date="2020" name="mSystems">
        <title>Genome- and Community-Level Interaction Insights into Carbon Utilization and Element Cycling Functions of Hydrothermarchaeota in Hydrothermal Sediment.</title>
        <authorList>
            <person name="Zhou Z."/>
            <person name="Liu Y."/>
            <person name="Xu W."/>
            <person name="Pan J."/>
            <person name="Luo Z.H."/>
            <person name="Li M."/>
        </authorList>
    </citation>
    <scope>NUCLEOTIDE SEQUENCE [LARGE SCALE GENOMIC DNA]</scope>
    <source>
        <strain evidence="3">SpSt-1181</strain>
    </source>
</reference>
<dbReference type="CDD" id="cd01144">
    <property type="entry name" value="BtuF"/>
    <property type="match status" value="1"/>
</dbReference>
<dbReference type="Gene3D" id="3.40.50.1980">
    <property type="entry name" value="Nitrogenase molybdenum iron protein domain"/>
    <property type="match status" value="2"/>
</dbReference>
<dbReference type="AlphaFoldDB" id="A0A831SM55"/>
<accession>A0A831SM55</accession>
<dbReference type="PROSITE" id="PS51257">
    <property type="entry name" value="PROKAR_LIPOPROTEIN"/>
    <property type="match status" value="1"/>
</dbReference>
<evidence type="ECO:0000313" key="3">
    <source>
        <dbReference type="EMBL" id="HED30867.1"/>
    </source>
</evidence>
<dbReference type="GO" id="GO:0071281">
    <property type="term" value="P:cellular response to iron ion"/>
    <property type="evidence" value="ECO:0007669"/>
    <property type="project" value="TreeGrafter"/>
</dbReference>
<evidence type="ECO:0000256" key="1">
    <source>
        <dbReference type="ARBA" id="ARBA00022729"/>
    </source>
</evidence>
<gene>
    <name evidence="3" type="ORF">ENN50_04115</name>
</gene>
<organism evidence="3">
    <name type="scientific">Prosthecochloris aestuarii</name>
    <dbReference type="NCBI Taxonomy" id="1102"/>
    <lineage>
        <taxon>Bacteria</taxon>
        <taxon>Pseudomonadati</taxon>
        <taxon>Chlorobiota</taxon>
        <taxon>Chlorobiia</taxon>
        <taxon>Chlorobiales</taxon>
        <taxon>Chlorobiaceae</taxon>
        <taxon>Prosthecochloris</taxon>
    </lineage>
</organism>
<dbReference type="SUPFAM" id="SSF53807">
    <property type="entry name" value="Helical backbone' metal receptor"/>
    <property type="match status" value="1"/>
</dbReference>
<dbReference type="EMBL" id="DSBW01000092">
    <property type="protein sequence ID" value="HED30867.1"/>
    <property type="molecule type" value="Genomic_DNA"/>
</dbReference>
<dbReference type="NCBIfam" id="NF038402">
    <property type="entry name" value="TroA_like"/>
    <property type="match status" value="1"/>
</dbReference>
<dbReference type="PROSITE" id="PS50983">
    <property type="entry name" value="FE_B12_PBP"/>
    <property type="match status" value="1"/>
</dbReference>
<feature type="domain" description="Fe/B12 periplasmic-binding" evidence="2">
    <location>
        <begin position="43"/>
        <end position="296"/>
    </location>
</feature>
<keyword evidence="1" id="KW-0732">Signal</keyword>
<dbReference type="InterPro" id="IPR054828">
    <property type="entry name" value="Vit_B12_bind_prot"/>
</dbReference>
<proteinExistence type="predicted"/>
<name>A0A831SM55_PROAE</name>
<dbReference type="InterPro" id="IPR002491">
    <property type="entry name" value="ABC_transptr_periplasmic_BD"/>
</dbReference>
<evidence type="ECO:0000259" key="2">
    <source>
        <dbReference type="PROSITE" id="PS50983"/>
    </source>
</evidence>
<dbReference type="PANTHER" id="PTHR30535">
    <property type="entry name" value="VITAMIN B12-BINDING PROTEIN"/>
    <property type="match status" value="1"/>
</dbReference>
<dbReference type="Pfam" id="PF01497">
    <property type="entry name" value="Peripla_BP_2"/>
    <property type="match status" value="1"/>
</dbReference>
<protein>
    <submittedName>
        <fullName evidence="3">Cobalamin-binding protein</fullName>
    </submittedName>
</protein>